<feature type="binding site" evidence="2">
    <location>
        <position position="65"/>
    </location>
    <ligand>
        <name>ATP</name>
        <dbReference type="ChEBI" id="CHEBI:30616"/>
    </ligand>
</feature>
<dbReference type="GO" id="GO:0005524">
    <property type="term" value="F:ATP binding"/>
    <property type="evidence" value="ECO:0007669"/>
    <property type="project" value="UniProtKB-KW"/>
</dbReference>
<dbReference type="InterPro" id="IPR035107">
    <property type="entry name" value="tRNA_thiolation_TtcA_Ctu1"/>
</dbReference>
<gene>
    <name evidence="4" type="ORF">ENJ40_08360</name>
</gene>
<keyword evidence="2" id="KW-0547">Nucleotide-binding</keyword>
<evidence type="ECO:0000313" key="4">
    <source>
        <dbReference type="EMBL" id="HFC98451.1"/>
    </source>
</evidence>
<accession>A0A7C3CL62</accession>
<organism evidence="4">
    <name type="scientific">Thermosulfurimonas dismutans</name>
    <dbReference type="NCBI Taxonomy" id="999894"/>
    <lineage>
        <taxon>Bacteria</taxon>
        <taxon>Pseudomonadati</taxon>
        <taxon>Thermodesulfobacteriota</taxon>
        <taxon>Thermodesulfobacteria</taxon>
        <taxon>Thermodesulfobacteriales</taxon>
        <taxon>Thermodesulfobacteriaceae</taxon>
        <taxon>Thermosulfurimonas</taxon>
    </lineage>
</organism>
<dbReference type="Gene3D" id="3.40.50.620">
    <property type="entry name" value="HUPs"/>
    <property type="match status" value="1"/>
</dbReference>
<dbReference type="GO" id="GO:0016787">
    <property type="term" value="F:hydrolase activity"/>
    <property type="evidence" value="ECO:0007669"/>
    <property type="project" value="UniProtKB-KW"/>
</dbReference>
<name>A0A7C3CL62_9BACT</name>
<comment type="caution">
    <text evidence="4">The sequence shown here is derived from an EMBL/GenBank/DDBJ whole genome shotgun (WGS) entry which is preliminary data.</text>
</comment>
<dbReference type="GO" id="GO:0000049">
    <property type="term" value="F:tRNA binding"/>
    <property type="evidence" value="ECO:0007669"/>
    <property type="project" value="TreeGrafter"/>
</dbReference>
<keyword evidence="4" id="KW-0378">Hydrolase</keyword>
<feature type="binding site" evidence="2">
    <location>
        <position position="163"/>
    </location>
    <ligand>
        <name>ATP</name>
        <dbReference type="ChEBI" id="CHEBI:30616"/>
    </ligand>
</feature>
<dbReference type="GO" id="GO:0002143">
    <property type="term" value="P:tRNA wobble position uridine thiolation"/>
    <property type="evidence" value="ECO:0007669"/>
    <property type="project" value="TreeGrafter"/>
</dbReference>
<reference evidence="4" key="1">
    <citation type="journal article" date="2020" name="mSystems">
        <title>Genome- and Community-Level Interaction Insights into Carbon Utilization and Element Cycling Functions of Hydrothermarchaeota in Hydrothermal Sediment.</title>
        <authorList>
            <person name="Zhou Z."/>
            <person name="Liu Y."/>
            <person name="Xu W."/>
            <person name="Pan J."/>
            <person name="Luo Z.H."/>
            <person name="Li M."/>
        </authorList>
    </citation>
    <scope>NUCLEOTIDE SEQUENCE [LARGE SCALE GENOMIC DNA]</scope>
    <source>
        <strain evidence="4">HyVt-483</strain>
    </source>
</reference>
<dbReference type="InterPro" id="IPR014729">
    <property type="entry name" value="Rossmann-like_a/b/a_fold"/>
</dbReference>
<dbReference type="EMBL" id="DRMH01000113">
    <property type="protein sequence ID" value="HFC98451.1"/>
    <property type="molecule type" value="Genomic_DNA"/>
</dbReference>
<evidence type="ECO:0000256" key="2">
    <source>
        <dbReference type="PIRSR" id="PIRSR004976-51"/>
    </source>
</evidence>
<keyword evidence="1" id="KW-0808">Transferase</keyword>
<feature type="binding site" evidence="2">
    <location>
        <position position="168"/>
    </location>
    <ligand>
        <name>ATP</name>
        <dbReference type="ChEBI" id="CHEBI:30616"/>
    </ligand>
</feature>
<protein>
    <submittedName>
        <fullName evidence="4">Adenine nucleotide alpha hydrolase family protein</fullName>
    </submittedName>
</protein>
<feature type="binding site" evidence="2">
    <location>
        <begin position="59"/>
        <end position="61"/>
    </location>
    <ligand>
        <name>ATP</name>
        <dbReference type="ChEBI" id="CHEBI:30616"/>
    </ligand>
</feature>
<keyword evidence="2" id="KW-0067">ATP-binding</keyword>
<dbReference type="GO" id="GO:0016740">
    <property type="term" value="F:transferase activity"/>
    <property type="evidence" value="ECO:0007669"/>
    <property type="project" value="UniProtKB-KW"/>
</dbReference>
<dbReference type="GO" id="GO:0002144">
    <property type="term" value="C:cytosolic tRNA wobble base thiouridylase complex"/>
    <property type="evidence" value="ECO:0007669"/>
    <property type="project" value="TreeGrafter"/>
</dbReference>
<dbReference type="Pfam" id="PF01171">
    <property type="entry name" value="ATP_bind_3"/>
    <property type="match status" value="1"/>
</dbReference>
<dbReference type="AlphaFoldDB" id="A0A7C3CL62"/>
<dbReference type="PIRSF" id="PIRSF004976">
    <property type="entry name" value="ATPase_YdaO"/>
    <property type="match status" value="1"/>
</dbReference>
<proteinExistence type="predicted"/>
<dbReference type="InterPro" id="IPR011063">
    <property type="entry name" value="TilS/TtcA_N"/>
</dbReference>
<dbReference type="Proteomes" id="UP000886043">
    <property type="component" value="Unassembled WGS sequence"/>
</dbReference>
<evidence type="ECO:0000259" key="3">
    <source>
        <dbReference type="Pfam" id="PF01171"/>
    </source>
</evidence>
<feature type="domain" description="tRNA(Ile)-lysidine/2-thiocytidine synthase N-terminal" evidence="3">
    <location>
        <begin position="56"/>
        <end position="227"/>
    </location>
</feature>
<sequence length="312" mass="36242">MARCRLCRNEKKNTPARVYLPAHRLPLCQEHFVSWFERYLERTIRSFRMFTRKDRILVAVSGGKDSLSLWNALVSLGYEADGIFVYLGIEENSFSLLSRRAVEAMARRLNRPLHIVDMPAELGFSVPDLRRKTRKYCSLCGTVKRQYLNHLAKRLGYSVIVTGHNLDDEASSLLGNLLHWNLKYLARKYPVLPAEHGFVRKAKPLCRHSVREIRLYAEIQKLPYLAESCPLSEEATRPFYAQIMDELEERSPGTKLRFYLDYLRRAFPLFAEHREEFLDRELLTCERCGEPAVSSPCLLCRLKEEFASHAGV</sequence>
<dbReference type="PANTHER" id="PTHR11807">
    <property type="entry name" value="ATPASES OF THE PP SUPERFAMILY-RELATED"/>
    <property type="match status" value="1"/>
</dbReference>
<dbReference type="PANTHER" id="PTHR11807:SF27">
    <property type="entry name" value="TRNA-5-METHYLURIDINE(54) 2-SULFURTRANSFERASE"/>
    <property type="match status" value="1"/>
</dbReference>
<evidence type="ECO:0000256" key="1">
    <source>
        <dbReference type="ARBA" id="ARBA00022679"/>
    </source>
</evidence>
<feature type="binding site" evidence="2">
    <location>
        <position position="85"/>
    </location>
    <ligand>
        <name>ATP</name>
        <dbReference type="ChEBI" id="CHEBI:30616"/>
    </ligand>
</feature>
<dbReference type="SUPFAM" id="SSF52402">
    <property type="entry name" value="Adenine nucleotide alpha hydrolases-like"/>
    <property type="match status" value="1"/>
</dbReference>